<dbReference type="Proteomes" id="UP000050424">
    <property type="component" value="Unassembled WGS sequence"/>
</dbReference>
<keyword evidence="1" id="KW-0175">Coiled coil</keyword>
<dbReference type="AlphaFoldDB" id="A0A0P7AWX9"/>
<dbReference type="OrthoDB" id="428577at2759"/>
<feature type="compositionally biased region" description="Acidic residues" evidence="2">
    <location>
        <begin position="394"/>
        <end position="406"/>
    </location>
</feature>
<feature type="domain" description="Transcription activator GCR1-like" evidence="3">
    <location>
        <begin position="469"/>
        <end position="551"/>
    </location>
</feature>
<sequence>MLPTPSPEPFALVGPSPARGPPRRTIRISAPGSSNSRPKDKSRQNDSPQKQVGPRSQRQAQHDDTVDKVSLDVATAVVNMQEHYASELEAERQRNGELQQKCEALEQALKTLERRGDAHAVLMRGFVDFMDQVKNGKFARVEGPEVEIARRMGGGYLNQVQAITSGSKSGSSPVHNGKEAGAQNDCKDVEVEGVDNRSYANVNGTMAAVRSELATRFDDIYGKLENMDKRLKGVDSDNVVQHELDLPENKEPPEDELDGLESPDTLITFDELPPSPDLSTFVAPLRSTGVRAVKRRCPPSARQHKIKRRPGMSEQEIHEWKLEMAVRDLEYSEKDQALQFTSVNSVADENSKTGVDSGRRTLRRSSRWRAINDPVSDPLVPPLDATEREKADSDYEPASDDDDVDDASTISTPHSPSPRDPSPDPSEVSEDSDIEPASPATEDPTSKPRYSIPRKQGTRVASGPPGRQFQFQGMPKTVAAVWQEYKRGLHGNPAIELLEKLYGTQWRTGTLHERKYASNYVSIRQKVVLKVEEMCEAEGVDVREACSRLDERVKGRMQLLLAALRKGQDPLKVIPKK</sequence>
<feature type="region of interest" description="Disordered" evidence="2">
    <location>
        <begin position="1"/>
        <end position="67"/>
    </location>
</feature>
<evidence type="ECO:0000259" key="3">
    <source>
        <dbReference type="Pfam" id="PF12550"/>
    </source>
</evidence>
<feature type="compositionally biased region" description="Low complexity" evidence="2">
    <location>
        <begin position="373"/>
        <end position="384"/>
    </location>
</feature>
<feature type="compositionally biased region" description="Polar residues" evidence="2">
    <location>
        <begin position="45"/>
        <end position="59"/>
    </location>
</feature>
<name>A0A0P7AWX9_9HYPO</name>
<evidence type="ECO:0000256" key="2">
    <source>
        <dbReference type="SAM" id="MobiDB-lite"/>
    </source>
</evidence>
<organism evidence="4 5">
    <name type="scientific">Neonectria ditissima</name>
    <dbReference type="NCBI Taxonomy" id="78410"/>
    <lineage>
        <taxon>Eukaryota</taxon>
        <taxon>Fungi</taxon>
        <taxon>Dikarya</taxon>
        <taxon>Ascomycota</taxon>
        <taxon>Pezizomycotina</taxon>
        <taxon>Sordariomycetes</taxon>
        <taxon>Hypocreomycetidae</taxon>
        <taxon>Hypocreales</taxon>
        <taxon>Nectriaceae</taxon>
        <taxon>Neonectria</taxon>
    </lineage>
</organism>
<dbReference type="EMBL" id="LKCW01000149">
    <property type="protein sequence ID" value="KPM37939.1"/>
    <property type="molecule type" value="Genomic_DNA"/>
</dbReference>
<keyword evidence="5" id="KW-1185">Reference proteome</keyword>
<gene>
    <name evidence="4" type="ORF">AK830_g8641</name>
</gene>
<feature type="coiled-coil region" evidence="1">
    <location>
        <begin position="88"/>
        <end position="115"/>
    </location>
</feature>
<dbReference type="InterPro" id="IPR022210">
    <property type="entry name" value="TF_GCR1-like"/>
</dbReference>
<feature type="region of interest" description="Disordered" evidence="2">
    <location>
        <begin position="346"/>
        <end position="472"/>
    </location>
</feature>
<evidence type="ECO:0000313" key="5">
    <source>
        <dbReference type="Proteomes" id="UP000050424"/>
    </source>
</evidence>
<dbReference type="Pfam" id="PF12550">
    <property type="entry name" value="GCR1_C"/>
    <property type="match status" value="1"/>
</dbReference>
<proteinExistence type="predicted"/>
<evidence type="ECO:0000256" key="1">
    <source>
        <dbReference type="SAM" id="Coils"/>
    </source>
</evidence>
<evidence type="ECO:0000313" key="4">
    <source>
        <dbReference type="EMBL" id="KPM37939.1"/>
    </source>
</evidence>
<dbReference type="STRING" id="78410.A0A0P7AWX9"/>
<protein>
    <recommendedName>
        <fullName evidence="3">Transcription activator GCR1-like domain-containing protein</fullName>
    </recommendedName>
</protein>
<reference evidence="4 5" key="1">
    <citation type="submission" date="2015-09" db="EMBL/GenBank/DDBJ databases">
        <title>Draft genome of a European isolate of the apple canker pathogen Neonectria ditissima.</title>
        <authorList>
            <person name="Gomez-Cortecero A."/>
            <person name="Harrison R.J."/>
            <person name="Armitage A.D."/>
        </authorList>
    </citation>
    <scope>NUCLEOTIDE SEQUENCE [LARGE SCALE GENOMIC DNA]</scope>
    <source>
        <strain evidence="4 5">R09/05</strain>
    </source>
</reference>
<comment type="caution">
    <text evidence="4">The sequence shown here is derived from an EMBL/GenBank/DDBJ whole genome shotgun (WGS) entry which is preliminary data.</text>
</comment>
<accession>A0A0P7AWX9</accession>
<feature type="compositionally biased region" description="Pro residues" evidence="2">
    <location>
        <begin position="415"/>
        <end position="424"/>
    </location>
</feature>